<dbReference type="Proteomes" id="UP000013909">
    <property type="component" value="Unassembled WGS sequence"/>
</dbReference>
<evidence type="ECO:0000313" key="2">
    <source>
        <dbReference type="Proteomes" id="UP000013909"/>
    </source>
</evidence>
<accession>R7ZTY2</accession>
<sequence length="49" mass="5724">MALAYGMDRKTFRKKLEYHEIFLPNGLISPADQRRIYDKLGMPDKKIPG</sequence>
<evidence type="ECO:0000313" key="1">
    <source>
        <dbReference type="EMBL" id="EON77580.1"/>
    </source>
</evidence>
<gene>
    <name evidence="1" type="ORF">ADIS_1799</name>
</gene>
<dbReference type="EMBL" id="AQHR01000050">
    <property type="protein sequence ID" value="EON77580.1"/>
    <property type="molecule type" value="Genomic_DNA"/>
</dbReference>
<dbReference type="STRING" id="1232681.ADIS_1799"/>
<comment type="caution">
    <text evidence="1">The sequence shown here is derived from an EMBL/GenBank/DDBJ whole genome shotgun (WGS) entry which is preliminary data.</text>
</comment>
<reference evidence="1 2" key="1">
    <citation type="submission" date="2013-02" db="EMBL/GenBank/DDBJ databases">
        <title>A novel strain isolated from Lonar lake, Maharashtra, India.</title>
        <authorList>
            <person name="Singh A."/>
        </authorList>
    </citation>
    <scope>NUCLEOTIDE SEQUENCE [LARGE SCALE GENOMIC DNA]</scope>
    <source>
        <strain evidence="1 2">AK24</strain>
    </source>
</reference>
<protein>
    <submittedName>
        <fullName evidence="1">Uncharacterized protein</fullName>
    </submittedName>
</protein>
<organism evidence="1 2">
    <name type="scientific">Lunatimonas lonarensis</name>
    <dbReference type="NCBI Taxonomy" id="1232681"/>
    <lineage>
        <taxon>Bacteria</taxon>
        <taxon>Pseudomonadati</taxon>
        <taxon>Bacteroidota</taxon>
        <taxon>Cytophagia</taxon>
        <taxon>Cytophagales</taxon>
        <taxon>Cyclobacteriaceae</taxon>
    </lineage>
</organism>
<dbReference type="AlphaFoldDB" id="R7ZTY2"/>
<proteinExistence type="predicted"/>
<name>R7ZTY2_9BACT</name>
<keyword evidence="2" id="KW-1185">Reference proteome</keyword>